<sequence length="221" mass="23745">MMLPGLSRRLHAMYASIRVSSSANETLIAIALVPNSTIWRWTAWMDGQASNERSEGVGGLGWLRARGAALTSPACSLSSALRRASPCALGLLTLRGFLGISTCEIVPGSPTASISHRSSTAQHQVWSPGDVLAIGCDQNDYIAHSFGPSHRRPRSVADVWTIPLSLRDRETDGIRASRRLRREGVPGTDFGTGALPTSRPRCHVLLVLLTAHNFLPAVTNS</sequence>
<protein>
    <submittedName>
        <fullName evidence="1">Uncharacterized protein</fullName>
    </submittedName>
</protein>
<dbReference type="EMBL" id="QPFP01000130">
    <property type="protein sequence ID" value="TEB20832.1"/>
    <property type="molecule type" value="Genomic_DNA"/>
</dbReference>
<name>A0A4Y7SG95_COPMI</name>
<reference evidence="1 2" key="1">
    <citation type="journal article" date="2019" name="Nat. Ecol. Evol.">
        <title>Megaphylogeny resolves global patterns of mushroom evolution.</title>
        <authorList>
            <person name="Varga T."/>
            <person name="Krizsan K."/>
            <person name="Foldi C."/>
            <person name="Dima B."/>
            <person name="Sanchez-Garcia M."/>
            <person name="Sanchez-Ramirez S."/>
            <person name="Szollosi G.J."/>
            <person name="Szarkandi J.G."/>
            <person name="Papp V."/>
            <person name="Albert L."/>
            <person name="Andreopoulos W."/>
            <person name="Angelini C."/>
            <person name="Antonin V."/>
            <person name="Barry K.W."/>
            <person name="Bougher N.L."/>
            <person name="Buchanan P."/>
            <person name="Buyck B."/>
            <person name="Bense V."/>
            <person name="Catcheside P."/>
            <person name="Chovatia M."/>
            <person name="Cooper J."/>
            <person name="Damon W."/>
            <person name="Desjardin D."/>
            <person name="Finy P."/>
            <person name="Geml J."/>
            <person name="Haridas S."/>
            <person name="Hughes K."/>
            <person name="Justo A."/>
            <person name="Karasinski D."/>
            <person name="Kautmanova I."/>
            <person name="Kiss B."/>
            <person name="Kocsube S."/>
            <person name="Kotiranta H."/>
            <person name="LaButti K.M."/>
            <person name="Lechner B.E."/>
            <person name="Liimatainen K."/>
            <person name="Lipzen A."/>
            <person name="Lukacs Z."/>
            <person name="Mihaltcheva S."/>
            <person name="Morgado L.N."/>
            <person name="Niskanen T."/>
            <person name="Noordeloos M.E."/>
            <person name="Ohm R.A."/>
            <person name="Ortiz-Santana B."/>
            <person name="Ovrebo C."/>
            <person name="Racz N."/>
            <person name="Riley R."/>
            <person name="Savchenko A."/>
            <person name="Shiryaev A."/>
            <person name="Soop K."/>
            <person name="Spirin V."/>
            <person name="Szebenyi C."/>
            <person name="Tomsovsky M."/>
            <person name="Tulloss R.E."/>
            <person name="Uehling J."/>
            <person name="Grigoriev I.V."/>
            <person name="Vagvolgyi C."/>
            <person name="Papp T."/>
            <person name="Martin F.M."/>
            <person name="Miettinen O."/>
            <person name="Hibbett D.S."/>
            <person name="Nagy L.G."/>
        </authorList>
    </citation>
    <scope>NUCLEOTIDE SEQUENCE [LARGE SCALE GENOMIC DNA]</scope>
    <source>
        <strain evidence="1 2">FP101781</strain>
    </source>
</reference>
<proteinExistence type="predicted"/>
<dbReference type="AlphaFoldDB" id="A0A4Y7SG95"/>
<evidence type="ECO:0000313" key="2">
    <source>
        <dbReference type="Proteomes" id="UP000298030"/>
    </source>
</evidence>
<comment type="caution">
    <text evidence="1">The sequence shown here is derived from an EMBL/GenBank/DDBJ whole genome shotgun (WGS) entry which is preliminary data.</text>
</comment>
<organism evidence="1 2">
    <name type="scientific">Coprinellus micaceus</name>
    <name type="common">Glistening ink-cap mushroom</name>
    <name type="synonym">Coprinus micaceus</name>
    <dbReference type="NCBI Taxonomy" id="71717"/>
    <lineage>
        <taxon>Eukaryota</taxon>
        <taxon>Fungi</taxon>
        <taxon>Dikarya</taxon>
        <taxon>Basidiomycota</taxon>
        <taxon>Agaricomycotina</taxon>
        <taxon>Agaricomycetes</taxon>
        <taxon>Agaricomycetidae</taxon>
        <taxon>Agaricales</taxon>
        <taxon>Agaricineae</taxon>
        <taxon>Psathyrellaceae</taxon>
        <taxon>Coprinellus</taxon>
    </lineage>
</organism>
<dbReference type="Proteomes" id="UP000298030">
    <property type="component" value="Unassembled WGS sequence"/>
</dbReference>
<gene>
    <name evidence="1" type="ORF">FA13DRAFT_199886</name>
</gene>
<accession>A0A4Y7SG95</accession>
<keyword evidence="2" id="KW-1185">Reference proteome</keyword>
<evidence type="ECO:0000313" key="1">
    <source>
        <dbReference type="EMBL" id="TEB20832.1"/>
    </source>
</evidence>